<evidence type="ECO:0000313" key="1">
    <source>
        <dbReference type="EMBL" id="XDQ74541.1"/>
    </source>
</evidence>
<accession>A0AB39T8J6</accession>
<dbReference type="AlphaFoldDB" id="A0AB39T8J6"/>
<name>A0AB39T8J6_9ACTN</name>
<dbReference type="EMBL" id="CP163444">
    <property type="protein sequence ID" value="XDQ74541.1"/>
    <property type="molecule type" value="Genomic_DNA"/>
</dbReference>
<proteinExistence type="predicted"/>
<sequence>MSIEYLRKRFEERIWESPLAAHLDGDTDTTVAALVEGLLIEAEELDLRQPARSLNGHARRIEEAVKAAAADGFELDNGHGVALYRVDLNDRRGSAGYEELDLPLYSE</sequence>
<dbReference type="RefSeq" id="WP_369147063.1">
    <property type="nucleotide sequence ID" value="NZ_CP163444.1"/>
</dbReference>
<gene>
    <name evidence="1" type="ORF">AB5J54_30260</name>
</gene>
<organism evidence="1">
    <name type="scientific">Streptomyces sp. R44</name>
    <dbReference type="NCBI Taxonomy" id="3238633"/>
    <lineage>
        <taxon>Bacteria</taxon>
        <taxon>Bacillati</taxon>
        <taxon>Actinomycetota</taxon>
        <taxon>Actinomycetes</taxon>
        <taxon>Kitasatosporales</taxon>
        <taxon>Streptomycetaceae</taxon>
        <taxon>Streptomyces</taxon>
    </lineage>
</organism>
<reference evidence="1" key="1">
    <citation type="submission" date="2024-07" db="EMBL/GenBank/DDBJ databases">
        <authorList>
            <person name="Yu S.T."/>
        </authorList>
    </citation>
    <scope>NUCLEOTIDE SEQUENCE</scope>
    <source>
        <strain evidence="1">R44</strain>
    </source>
</reference>
<protein>
    <submittedName>
        <fullName evidence="1">Uncharacterized protein</fullName>
    </submittedName>
</protein>